<evidence type="ECO:0000313" key="1">
    <source>
        <dbReference type="EMBL" id="KAG1574757.1"/>
    </source>
</evidence>
<dbReference type="AlphaFoldDB" id="A0A9P6ZBF6"/>
<comment type="caution">
    <text evidence="1">The sequence shown here is derived from an EMBL/GenBank/DDBJ whole genome shotgun (WGS) entry which is preliminary data.</text>
</comment>
<accession>A0A9P6ZBF6</accession>
<proteinExistence type="predicted"/>
<gene>
    <name evidence="1" type="ORF">G6F50_001700</name>
</gene>
<dbReference type="Proteomes" id="UP000740926">
    <property type="component" value="Unassembled WGS sequence"/>
</dbReference>
<organism evidence="1 2">
    <name type="scientific">Rhizopus delemar</name>
    <dbReference type="NCBI Taxonomy" id="936053"/>
    <lineage>
        <taxon>Eukaryota</taxon>
        <taxon>Fungi</taxon>
        <taxon>Fungi incertae sedis</taxon>
        <taxon>Mucoromycota</taxon>
        <taxon>Mucoromycotina</taxon>
        <taxon>Mucoromycetes</taxon>
        <taxon>Mucorales</taxon>
        <taxon>Mucorineae</taxon>
        <taxon>Rhizopodaceae</taxon>
        <taxon>Rhizopus</taxon>
    </lineage>
</organism>
<dbReference type="EMBL" id="JAANIU010000144">
    <property type="protein sequence ID" value="KAG1574757.1"/>
    <property type="molecule type" value="Genomic_DNA"/>
</dbReference>
<keyword evidence="2" id="KW-1185">Reference proteome</keyword>
<reference evidence="1 2" key="1">
    <citation type="journal article" date="2020" name="Microb. Genom.">
        <title>Genetic diversity of clinical and environmental Mucorales isolates obtained from an investigation of mucormycosis cases among solid organ transplant recipients.</title>
        <authorList>
            <person name="Nguyen M.H."/>
            <person name="Kaul D."/>
            <person name="Muto C."/>
            <person name="Cheng S.J."/>
            <person name="Richter R.A."/>
            <person name="Bruno V.M."/>
            <person name="Liu G."/>
            <person name="Beyhan S."/>
            <person name="Sundermann A.J."/>
            <person name="Mounaud S."/>
            <person name="Pasculle A.W."/>
            <person name="Nierman W.C."/>
            <person name="Driscoll E."/>
            <person name="Cumbie R."/>
            <person name="Clancy C.J."/>
            <person name="Dupont C.L."/>
        </authorList>
    </citation>
    <scope>NUCLEOTIDE SEQUENCE [LARGE SCALE GENOMIC DNA]</scope>
    <source>
        <strain evidence="1 2">GL24</strain>
    </source>
</reference>
<sequence>MVYIQLETTPRVYYKSYITSDPCYDLYPSLSRRLGNGYIQLQRPTHSSDDIDFTTIHIPYAKRLTLTEDPFWQTQEEEGQWDLYPSILRSIENFGTEEMRSRLHRMESTIT</sequence>
<protein>
    <submittedName>
        <fullName evidence="1">Uncharacterized protein</fullName>
    </submittedName>
</protein>
<evidence type="ECO:0000313" key="2">
    <source>
        <dbReference type="Proteomes" id="UP000740926"/>
    </source>
</evidence>
<name>A0A9P6ZBF6_9FUNG</name>